<sequence length="299" mass="33542">MKKVLVFGGSGLVGSRFVKLNANQFDISAPQSQEIDILNKDQILKFTQQSNPDTIINFAAFTQVEDAEAQKRDKEGICYLINAVGAKNVAEVCKEFGKKLIHISTEYVFDGRKENSPYTEEDKPSPINWYGITKLFGEEFVAESGCLSTIVRISMPFSSFYQEKKDIARFFLEELQAGRSIKAIEDQRVTPTVVSDIAAALAHLVEAGSSGLYHVSSTDSVTPLEFAKTIAEVFKLNYSLINSIGLDEYNKEKKAKLLKFSWLNPTKFEREFGEGILHTVEEGLVLFKKEIDEQARNQL</sequence>
<feature type="domain" description="RmlD-like substrate binding" evidence="3">
    <location>
        <begin position="3"/>
        <end position="274"/>
    </location>
</feature>
<reference evidence="4 5" key="1">
    <citation type="journal article" date="2016" name="Nat. Commun.">
        <title>Thousands of microbial genomes shed light on interconnected biogeochemical processes in an aquifer system.</title>
        <authorList>
            <person name="Anantharaman K."/>
            <person name="Brown C.T."/>
            <person name="Hug L.A."/>
            <person name="Sharon I."/>
            <person name="Castelle C.J."/>
            <person name="Probst A.J."/>
            <person name="Thomas B.C."/>
            <person name="Singh A."/>
            <person name="Wilkins M.J."/>
            <person name="Karaoz U."/>
            <person name="Brodie E.L."/>
            <person name="Williams K.H."/>
            <person name="Hubbard S.S."/>
            <person name="Banfield J.F."/>
        </authorList>
    </citation>
    <scope>NUCLEOTIDE SEQUENCE [LARGE SCALE GENOMIC DNA]</scope>
</reference>
<comment type="caution">
    <text evidence="4">The sequence shown here is derived from an EMBL/GenBank/DDBJ whole genome shotgun (WGS) entry which is preliminary data.</text>
</comment>
<keyword evidence="2" id="KW-0521">NADP</keyword>
<proteinExistence type="inferred from homology"/>
<evidence type="ECO:0000256" key="1">
    <source>
        <dbReference type="ARBA" id="ARBA00010944"/>
    </source>
</evidence>
<organism evidence="4 5">
    <name type="scientific">Candidatus Daviesbacteria bacterium RIFCSPHIGHO2_01_FULL_40_11</name>
    <dbReference type="NCBI Taxonomy" id="1797762"/>
    <lineage>
        <taxon>Bacteria</taxon>
        <taxon>Candidatus Daviesiibacteriota</taxon>
    </lineage>
</organism>
<dbReference type="GO" id="GO:0019305">
    <property type="term" value="P:dTDP-rhamnose biosynthetic process"/>
    <property type="evidence" value="ECO:0007669"/>
    <property type="project" value="UniProtKB-UniPathway"/>
</dbReference>
<dbReference type="Gene3D" id="3.40.50.720">
    <property type="entry name" value="NAD(P)-binding Rossmann-like Domain"/>
    <property type="match status" value="1"/>
</dbReference>
<dbReference type="EC" id="1.1.1.133" evidence="2"/>
<protein>
    <recommendedName>
        <fullName evidence="2">dTDP-4-dehydrorhamnose reductase</fullName>
        <ecNumber evidence="2">1.1.1.133</ecNumber>
    </recommendedName>
</protein>
<evidence type="ECO:0000313" key="4">
    <source>
        <dbReference type="EMBL" id="OGE28117.1"/>
    </source>
</evidence>
<dbReference type="InterPro" id="IPR029903">
    <property type="entry name" value="RmlD-like-bd"/>
</dbReference>
<dbReference type="PANTHER" id="PTHR10491:SF4">
    <property type="entry name" value="METHIONINE ADENOSYLTRANSFERASE 2 SUBUNIT BETA"/>
    <property type="match status" value="1"/>
</dbReference>
<dbReference type="CDD" id="cd05254">
    <property type="entry name" value="dTDP_HR_like_SDR_e"/>
    <property type="match status" value="1"/>
</dbReference>
<dbReference type="GO" id="GO:0008831">
    <property type="term" value="F:dTDP-4-dehydrorhamnose reductase activity"/>
    <property type="evidence" value="ECO:0007669"/>
    <property type="project" value="UniProtKB-EC"/>
</dbReference>
<accession>A0A1F5JHH8</accession>
<comment type="function">
    <text evidence="2">Catalyzes the reduction of dTDP-6-deoxy-L-lyxo-4-hexulose to yield dTDP-L-rhamnose.</text>
</comment>
<dbReference type="Gene3D" id="3.90.25.10">
    <property type="entry name" value="UDP-galactose 4-epimerase, domain 1"/>
    <property type="match status" value="1"/>
</dbReference>
<evidence type="ECO:0000256" key="2">
    <source>
        <dbReference type="RuleBase" id="RU364082"/>
    </source>
</evidence>
<dbReference type="InterPro" id="IPR036291">
    <property type="entry name" value="NAD(P)-bd_dom_sf"/>
</dbReference>
<dbReference type="Proteomes" id="UP000177555">
    <property type="component" value="Unassembled WGS sequence"/>
</dbReference>
<evidence type="ECO:0000259" key="3">
    <source>
        <dbReference type="Pfam" id="PF04321"/>
    </source>
</evidence>
<dbReference type="UniPathway" id="UPA00124"/>
<dbReference type="EMBL" id="MFCP01000021">
    <property type="protein sequence ID" value="OGE28117.1"/>
    <property type="molecule type" value="Genomic_DNA"/>
</dbReference>
<dbReference type="Pfam" id="PF04321">
    <property type="entry name" value="RmlD_sub_bind"/>
    <property type="match status" value="1"/>
</dbReference>
<dbReference type="PANTHER" id="PTHR10491">
    <property type="entry name" value="DTDP-4-DEHYDRORHAMNOSE REDUCTASE"/>
    <property type="match status" value="1"/>
</dbReference>
<evidence type="ECO:0000313" key="5">
    <source>
        <dbReference type="Proteomes" id="UP000177555"/>
    </source>
</evidence>
<dbReference type="SUPFAM" id="SSF51735">
    <property type="entry name" value="NAD(P)-binding Rossmann-fold domains"/>
    <property type="match status" value="1"/>
</dbReference>
<comment type="pathway">
    <text evidence="2">Carbohydrate biosynthesis; dTDP-L-rhamnose biosynthesis.</text>
</comment>
<comment type="similarity">
    <text evidence="1 2">Belongs to the dTDP-4-dehydrorhamnose reductase family.</text>
</comment>
<keyword evidence="2" id="KW-0560">Oxidoreductase</keyword>
<dbReference type="InterPro" id="IPR005913">
    <property type="entry name" value="dTDP_dehydrorham_reduct"/>
</dbReference>
<dbReference type="AlphaFoldDB" id="A0A1F5JHH8"/>
<dbReference type="GO" id="GO:0005829">
    <property type="term" value="C:cytosol"/>
    <property type="evidence" value="ECO:0007669"/>
    <property type="project" value="TreeGrafter"/>
</dbReference>
<name>A0A1F5JHH8_9BACT</name>
<gene>
    <name evidence="4" type="ORF">A2867_01020</name>
</gene>